<evidence type="ECO:0008006" key="3">
    <source>
        <dbReference type="Google" id="ProtNLM"/>
    </source>
</evidence>
<evidence type="ECO:0000313" key="2">
    <source>
        <dbReference type="Proteomes" id="UP000789941"/>
    </source>
</evidence>
<dbReference type="EMBL" id="CABMJJ010000007">
    <property type="protein sequence ID" value="VVC03462.1"/>
    <property type="molecule type" value="Genomic_DNA"/>
</dbReference>
<comment type="caution">
    <text evidence="1">The sequence shown here is derived from an EMBL/GenBank/DDBJ whole genome shotgun (WGS) entry which is preliminary data.</text>
</comment>
<gene>
    <name evidence="1" type="ORF">LFW2832_00384</name>
</gene>
<dbReference type="Proteomes" id="UP000789941">
    <property type="component" value="Unassembled WGS sequence"/>
</dbReference>
<accession>A0A5E4LTT2</accession>
<organism evidence="1 2">
    <name type="scientific">Candidatus Bilamarchaeum dharawalense</name>
    <dbReference type="NCBI Taxonomy" id="2885759"/>
    <lineage>
        <taxon>Archaea</taxon>
        <taxon>Candidatus Micrarchaeota</taxon>
        <taxon>Candidatus Micrarchaeia</taxon>
        <taxon>Candidatus Anstonellales</taxon>
        <taxon>Candidatus Bilamarchaeaceae</taxon>
        <taxon>Candidatus Bilamarchaeum</taxon>
    </lineage>
</organism>
<proteinExistence type="predicted"/>
<dbReference type="Gene3D" id="3.40.630.30">
    <property type="match status" value="1"/>
</dbReference>
<dbReference type="SUPFAM" id="SSF55729">
    <property type="entry name" value="Acyl-CoA N-acyltransferases (Nat)"/>
    <property type="match status" value="1"/>
</dbReference>
<reference evidence="1 2" key="1">
    <citation type="submission" date="2019-08" db="EMBL/GenBank/DDBJ databases">
        <authorList>
            <person name="Vazquez-Campos X."/>
        </authorList>
    </citation>
    <scope>NUCLEOTIDE SEQUENCE [LARGE SCALE GENOMIC DNA]</scope>
    <source>
        <strain evidence="1">LFW-283_2</strain>
    </source>
</reference>
<name>A0A5E4LTT2_9ARCH</name>
<dbReference type="AlphaFoldDB" id="A0A5E4LTT2"/>
<protein>
    <recommendedName>
        <fullName evidence="3">BioF2-like acetyltransferase domain-containing protein</fullName>
    </recommendedName>
</protein>
<sequence length="301" mass="36053">MMQEITLDEAKQIWDQYVPEKQVWTDDWEIRVALCKGYGCKPTIFYDGKNFFPLQYDSENNFYTIIGGESVEKNYLTFDPEFMKTTKEIPENIYFDFLENKFDGCTEGFCPQFFIDLTNMESIDDYIQRFSKKHKKNFRRACKLFGEYEFRKEGNLEKIAELNKKMFGEESDFNNETKFCYELLDRDQRTEYWSIIKNGKPVLTTQYFFSNRTMSVCIWGVDKEYEDTMKIALVEGIKLAKSRNCRRIDFAPTYSSWKLLYRLNTAPLWRYKRGKIPESIEIVDYGIPRDELEKLRKIGRL</sequence>
<dbReference type="InterPro" id="IPR016181">
    <property type="entry name" value="Acyl_CoA_acyltransferase"/>
</dbReference>
<evidence type="ECO:0000313" key="1">
    <source>
        <dbReference type="EMBL" id="VVC03462.1"/>
    </source>
</evidence>